<keyword evidence="10" id="KW-1185">Reference proteome</keyword>
<dbReference type="Proteomes" id="UP001497383">
    <property type="component" value="Chromosome 5"/>
</dbReference>
<sequence length="723" mass="80328">MAQTASIEEDDPWSYNFPSSNESLPLETDRPQPSQKINPQLASLRRGRMSDQSEIHSRLASSFVSNGLQPSEVVDSNANVRSSISFSSTLQKSPLHPLTTKEDASSVISRDSNGASINNENTPRENENPRLLKNLKEYESSIKLQPAPSSEKEEVPKVVSPKIIAYRKSKRTSSDGAVESMAIEPTALPTTPPPTRKYDSKLYTDEFYKDSQYRYAIMKRNIDFHQLFRSLDLTDRLLDDFSCALSREILLQGRCYISESYLCFNSSLLGWVTNLVVKFENIVKIEKKSTAGLFPNGIGIETEEGQTHTFATFLSRDQTYDLMTTVWKGKTGRVNAISPSAKEEEEETKEVASGSPTPDTSPKIQSYIMSLDGDDKIAESDDLDESDDSDVSDFDVDSGFDGVDVVGAGVDGADGLPNGDINRKSSTKGGQRLVTLKSSSPYVNRGPDSHPPTIPKYEKFPQEVELVEETFQAPMGVVFSILFGSCTKFQTSFLERHDGSDISDLTEFHPAADDPAILQREFTYRRALGYSIGPKSTRCEIVETIEHLNFADYVVVTTTTHTPDVPSGGVFAVKTRYVFSWGENNTTKLLISHYVEWKGKSWMKAVIEKSSLSGSTTIMNQLIQELKDEIADNVTTAAGAPTRKISKRKKKKEAEAPKVATKDTVGLKKFTIPTDVRSVVYVFFILFTIMFLMQAAVMYQLSAMTRALNRIASMPSEQYKGKS</sequence>
<dbReference type="InterPro" id="IPR011993">
    <property type="entry name" value="PH-like_dom_sf"/>
</dbReference>
<comment type="similarity">
    <text evidence="2">Belongs to the YSP2 family.</text>
</comment>
<comment type="subcellular location">
    <subcellularLocation>
        <location evidence="1">Membrane</location>
        <topology evidence="1">Single-pass membrane protein</topology>
    </subcellularLocation>
</comment>
<evidence type="ECO:0000256" key="3">
    <source>
        <dbReference type="ARBA" id="ARBA00022692"/>
    </source>
</evidence>
<dbReference type="Pfam" id="PF02893">
    <property type="entry name" value="GRAM"/>
    <property type="match status" value="1"/>
</dbReference>
<evidence type="ECO:0000256" key="4">
    <source>
        <dbReference type="ARBA" id="ARBA00022989"/>
    </source>
</evidence>
<reference evidence="9 10" key="1">
    <citation type="submission" date="2024-03" db="EMBL/GenBank/DDBJ databases">
        <authorList>
            <person name="Brejova B."/>
        </authorList>
    </citation>
    <scope>NUCLEOTIDE SEQUENCE [LARGE SCALE GENOMIC DNA]</scope>
    <source>
        <strain evidence="9 10">CBS 14171</strain>
    </source>
</reference>
<dbReference type="PROSITE" id="PS51778">
    <property type="entry name" value="VAST"/>
    <property type="match status" value="1"/>
</dbReference>
<feature type="region of interest" description="Disordered" evidence="6">
    <location>
        <begin position="175"/>
        <end position="196"/>
    </location>
</feature>
<evidence type="ECO:0000256" key="5">
    <source>
        <dbReference type="ARBA" id="ARBA00023136"/>
    </source>
</evidence>
<evidence type="ECO:0000313" key="10">
    <source>
        <dbReference type="Proteomes" id="UP001497383"/>
    </source>
</evidence>
<name>A0ABP0ZV34_9ASCO</name>
<evidence type="ECO:0000256" key="7">
    <source>
        <dbReference type="SAM" id="Phobius"/>
    </source>
</evidence>
<dbReference type="Gene3D" id="2.30.29.30">
    <property type="entry name" value="Pleckstrin-homology domain (PH domain)/Phosphotyrosine-binding domain (PTB)"/>
    <property type="match status" value="1"/>
</dbReference>
<evidence type="ECO:0000259" key="8">
    <source>
        <dbReference type="PROSITE" id="PS51778"/>
    </source>
</evidence>
<feature type="compositionally biased region" description="Polar residues" evidence="6">
    <location>
        <begin position="106"/>
        <end position="117"/>
    </location>
</feature>
<accession>A0ABP0ZV34</accession>
<feature type="region of interest" description="Disordered" evidence="6">
    <location>
        <begin position="86"/>
        <end position="130"/>
    </location>
</feature>
<gene>
    <name evidence="9" type="ORF">LODBEIA_P43040</name>
</gene>
<organism evidence="9 10">
    <name type="scientific">Lodderomyces beijingensis</name>
    <dbReference type="NCBI Taxonomy" id="1775926"/>
    <lineage>
        <taxon>Eukaryota</taxon>
        <taxon>Fungi</taxon>
        <taxon>Dikarya</taxon>
        <taxon>Ascomycota</taxon>
        <taxon>Saccharomycotina</taxon>
        <taxon>Pichiomycetes</taxon>
        <taxon>Debaryomycetaceae</taxon>
        <taxon>Candida/Lodderomyces clade</taxon>
        <taxon>Lodderomyces</taxon>
    </lineage>
</organism>
<protein>
    <recommendedName>
        <fullName evidence="8">VASt domain-containing protein</fullName>
    </recommendedName>
</protein>
<dbReference type="Pfam" id="PF16016">
    <property type="entry name" value="VASt"/>
    <property type="match status" value="1"/>
</dbReference>
<dbReference type="InterPro" id="IPR051482">
    <property type="entry name" value="Cholesterol_transport"/>
</dbReference>
<evidence type="ECO:0000256" key="1">
    <source>
        <dbReference type="ARBA" id="ARBA00004167"/>
    </source>
</evidence>
<keyword evidence="3 7" id="KW-0812">Transmembrane</keyword>
<proteinExistence type="inferred from homology"/>
<feature type="domain" description="VASt" evidence="8">
    <location>
        <begin position="462"/>
        <end position="634"/>
    </location>
</feature>
<dbReference type="RefSeq" id="XP_066831242.1">
    <property type="nucleotide sequence ID" value="XM_066974511.1"/>
</dbReference>
<feature type="compositionally biased region" description="Polar residues" evidence="6">
    <location>
        <begin position="354"/>
        <end position="365"/>
    </location>
</feature>
<dbReference type="PANTHER" id="PTHR23319:SF4">
    <property type="entry name" value="GRAM DOMAIN CONTAINING 1B, ISOFORM E"/>
    <property type="match status" value="1"/>
</dbReference>
<dbReference type="InterPro" id="IPR004182">
    <property type="entry name" value="GRAM"/>
</dbReference>
<evidence type="ECO:0000256" key="2">
    <source>
        <dbReference type="ARBA" id="ARBA00006582"/>
    </source>
</evidence>
<evidence type="ECO:0000256" key="6">
    <source>
        <dbReference type="SAM" id="MobiDB-lite"/>
    </source>
</evidence>
<dbReference type="GeneID" id="92209500"/>
<dbReference type="CDD" id="cd13220">
    <property type="entry name" value="PH-GRAM_GRAMDC"/>
    <property type="match status" value="1"/>
</dbReference>
<feature type="region of interest" description="Disordered" evidence="6">
    <location>
        <begin position="1"/>
        <end position="38"/>
    </location>
</feature>
<feature type="transmembrane region" description="Helical" evidence="7">
    <location>
        <begin position="679"/>
        <end position="701"/>
    </location>
</feature>
<keyword evidence="5 7" id="KW-0472">Membrane</keyword>
<keyword evidence="4 7" id="KW-1133">Transmembrane helix</keyword>
<dbReference type="SMART" id="SM00568">
    <property type="entry name" value="GRAM"/>
    <property type="match status" value="1"/>
</dbReference>
<dbReference type="PANTHER" id="PTHR23319">
    <property type="entry name" value="GRAM DOMAIN CONTAINING 1B, ISOFORM E"/>
    <property type="match status" value="1"/>
</dbReference>
<dbReference type="InterPro" id="IPR031968">
    <property type="entry name" value="VASt"/>
</dbReference>
<dbReference type="EMBL" id="OZ022409">
    <property type="protein sequence ID" value="CAK9440204.1"/>
    <property type="molecule type" value="Genomic_DNA"/>
</dbReference>
<feature type="region of interest" description="Disordered" evidence="6">
    <location>
        <begin position="337"/>
        <end position="365"/>
    </location>
</feature>
<feature type="region of interest" description="Disordered" evidence="6">
    <location>
        <begin position="411"/>
        <end position="430"/>
    </location>
</feature>
<evidence type="ECO:0000313" key="9">
    <source>
        <dbReference type="EMBL" id="CAK9440204.1"/>
    </source>
</evidence>